<keyword evidence="2 5" id="KW-0812">Transmembrane</keyword>
<feature type="transmembrane region" description="Helical" evidence="5">
    <location>
        <begin position="447"/>
        <end position="467"/>
    </location>
</feature>
<dbReference type="PANTHER" id="PTHR23510">
    <property type="entry name" value="INNER MEMBRANE TRANSPORT PROTEIN YAJR"/>
    <property type="match status" value="1"/>
</dbReference>
<comment type="caution">
    <text evidence="6">The sequence shown here is derived from an EMBL/GenBank/DDBJ whole genome shotgun (WGS) entry which is preliminary data.</text>
</comment>
<keyword evidence="4 5" id="KW-0472">Membrane</keyword>
<dbReference type="InterPro" id="IPR011701">
    <property type="entry name" value="MFS"/>
</dbReference>
<protein>
    <recommendedName>
        <fullName evidence="8">Major facilitator superfamily (MFS) profile domain-containing protein</fullName>
    </recommendedName>
</protein>
<feature type="transmembrane region" description="Helical" evidence="5">
    <location>
        <begin position="479"/>
        <end position="498"/>
    </location>
</feature>
<feature type="transmembrane region" description="Helical" evidence="5">
    <location>
        <begin position="358"/>
        <end position="376"/>
    </location>
</feature>
<dbReference type="InterPro" id="IPR036259">
    <property type="entry name" value="MFS_trans_sf"/>
</dbReference>
<feature type="transmembrane region" description="Helical" evidence="5">
    <location>
        <begin position="52"/>
        <end position="69"/>
    </location>
</feature>
<evidence type="ECO:0000313" key="7">
    <source>
        <dbReference type="Proteomes" id="UP000494206"/>
    </source>
</evidence>
<evidence type="ECO:0000256" key="4">
    <source>
        <dbReference type="ARBA" id="ARBA00023136"/>
    </source>
</evidence>
<reference evidence="6 7" key="1">
    <citation type="submission" date="2020-04" db="EMBL/GenBank/DDBJ databases">
        <authorList>
            <person name="Laetsch R D."/>
            <person name="Stevens L."/>
            <person name="Kumar S."/>
            <person name="Blaxter L. M."/>
        </authorList>
    </citation>
    <scope>NUCLEOTIDE SEQUENCE [LARGE SCALE GENOMIC DNA]</scope>
</reference>
<feature type="transmembrane region" description="Helical" evidence="5">
    <location>
        <begin position="89"/>
        <end position="111"/>
    </location>
</feature>
<dbReference type="Pfam" id="PF07690">
    <property type="entry name" value="MFS_1"/>
    <property type="match status" value="1"/>
</dbReference>
<feature type="transmembrane region" description="Helical" evidence="5">
    <location>
        <begin position="326"/>
        <end position="346"/>
    </location>
</feature>
<gene>
    <name evidence="6" type="ORF">CBOVIS_LOCUS1181</name>
</gene>
<proteinExistence type="predicted"/>
<evidence type="ECO:0008006" key="8">
    <source>
        <dbReference type="Google" id="ProtNLM"/>
    </source>
</evidence>
<dbReference type="CDD" id="cd17326">
    <property type="entry name" value="MFS_MFSD8"/>
    <property type="match status" value="1"/>
</dbReference>
<keyword evidence="3 5" id="KW-1133">Transmembrane helix</keyword>
<evidence type="ECO:0000313" key="6">
    <source>
        <dbReference type="EMBL" id="CAB3397822.1"/>
    </source>
</evidence>
<feature type="transmembrane region" description="Helical" evidence="5">
    <location>
        <begin position="411"/>
        <end position="435"/>
    </location>
</feature>
<evidence type="ECO:0000256" key="3">
    <source>
        <dbReference type="ARBA" id="ARBA00022989"/>
    </source>
</evidence>
<dbReference type="GO" id="GO:0005765">
    <property type="term" value="C:lysosomal membrane"/>
    <property type="evidence" value="ECO:0007669"/>
    <property type="project" value="TreeGrafter"/>
</dbReference>
<evidence type="ECO:0000256" key="5">
    <source>
        <dbReference type="SAM" id="Phobius"/>
    </source>
</evidence>
<organism evidence="6 7">
    <name type="scientific">Caenorhabditis bovis</name>
    <dbReference type="NCBI Taxonomy" id="2654633"/>
    <lineage>
        <taxon>Eukaryota</taxon>
        <taxon>Metazoa</taxon>
        <taxon>Ecdysozoa</taxon>
        <taxon>Nematoda</taxon>
        <taxon>Chromadorea</taxon>
        <taxon>Rhabditida</taxon>
        <taxon>Rhabditina</taxon>
        <taxon>Rhabditomorpha</taxon>
        <taxon>Rhabditoidea</taxon>
        <taxon>Rhabditidae</taxon>
        <taxon>Peloderinae</taxon>
        <taxon>Caenorhabditis</taxon>
    </lineage>
</organism>
<feature type="transmembrane region" description="Helical" evidence="5">
    <location>
        <begin position="183"/>
        <end position="206"/>
    </location>
</feature>
<dbReference type="EMBL" id="CADEPM010000001">
    <property type="protein sequence ID" value="CAB3397822.1"/>
    <property type="molecule type" value="Genomic_DNA"/>
</dbReference>
<feature type="transmembrane region" description="Helical" evidence="5">
    <location>
        <begin position="303"/>
        <end position="320"/>
    </location>
</feature>
<name>A0A8S1EJC4_9PELO</name>
<sequence length="505" mass="56169">MKNKVDPEKSIDPIYRIDGGALELSNVDDDMAGKEECFSLADEDAETTNWKLIYVTGIVSFLCAIEGAAVHMSEWPYMREIDSEATVQFFGFASSASKAAHAVFVLFFALWSFKWKTVKAPLIAGRVIAAVACCIYLAVEYIEFGRRYLMTLCYILFEISGSSPSILRAYVAAISTSKDRSKAFATMSLSMVLSIICGPLIQLIFTKIPYPGIEITKHLKFHVYSAPIWIANSTNFISIAIIIWALDELPRKPKTKKPKKPSIFELEGLKMRIEKIRKANINWLLVVICWIAKAGKTMTSKSIGTLISVILMVEYGWSGIQTVRITSIIMGGSGLLSMFVIGSFIFCKLGTVVNPRYLYLFSISLFVLLYAVTYPHKSFGVHVKPYNETDGTGCDIEKYSWCEDAIAPQPILFLSCMVFVFGMTIPISSISLDTIYSKVLGKIDQSVMQGAAVILDDIMLVITPTYASTMFTLFGLAPLWIINGIIVSCLTIMWIVMLPKFKNVA</sequence>
<comment type="subcellular location">
    <subcellularLocation>
        <location evidence="1">Membrane</location>
        <topology evidence="1">Multi-pass membrane protein</topology>
    </subcellularLocation>
</comment>
<dbReference type="AlphaFoldDB" id="A0A8S1EJC4"/>
<accession>A0A8S1EJC4</accession>
<feature type="transmembrane region" description="Helical" evidence="5">
    <location>
        <begin position="226"/>
        <end position="246"/>
    </location>
</feature>
<keyword evidence="7" id="KW-1185">Reference proteome</keyword>
<dbReference type="PANTHER" id="PTHR23510:SF25">
    <property type="entry name" value="MFS DOMAIN-CONTAINING PROTEIN"/>
    <property type="match status" value="1"/>
</dbReference>
<dbReference type="Proteomes" id="UP000494206">
    <property type="component" value="Unassembled WGS sequence"/>
</dbReference>
<dbReference type="GO" id="GO:0022857">
    <property type="term" value="F:transmembrane transporter activity"/>
    <property type="evidence" value="ECO:0007669"/>
    <property type="project" value="InterPro"/>
</dbReference>
<feature type="transmembrane region" description="Helical" evidence="5">
    <location>
        <begin position="123"/>
        <end position="142"/>
    </location>
</feature>
<dbReference type="InterPro" id="IPR051068">
    <property type="entry name" value="MFS_Domain-Containing_Protein"/>
</dbReference>
<dbReference type="SUPFAM" id="SSF103473">
    <property type="entry name" value="MFS general substrate transporter"/>
    <property type="match status" value="1"/>
</dbReference>
<dbReference type="OrthoDB" id="370281at2759"/>
<evidence type="ECO:0000256" key="2">
    <source>
        <dbReference type="ARBA" id="ARBA00022692"/>
    </source>
</evidence>
<feature type="transmembrane region" description="Helical" evidence="5">
    <location>
        <begin position="148"/>
        <end position="171"/>
    </location>
</feature>
<evidence type="ECO:0000256" key="1">
    <source>
        <dbReference type="ARBA" id="ARBA00004141"/>
    </source>
</evidence>
<dbReference type="Gene3D" id="1.20.1250.20">
    <property type="entry name" value="MFS general substrate transporter like domains"/>
    <property type="match status" value="1"/>
</dbReference>